<dbReference type="PANTHER" id="PTHR47197">
    <property type="entry name" value="PROTEIN NIRF"/>
    <property type="match status" value="1"/>
</dbReference>
<dbReference type="PANTHER" id="PTHR47197:SF3">
    <property type="entry name" value="DIHYDRO-HEME D1 DEHYDROGENASE"/>
    <property type="match status" value="1"/>
</dbReference>
<proteinExistence type="predicted"/>
<evidence type="ECO:0000313" key="1">
    <source>
        <dbReference type="EMBL" id="VFS67933.1"/>
    </source>
</evidence>
<protein>
    <submittedName>
        <fullName evidence="1">Gluconolactonase</fullName>
    </submittedName>
</protein>
<evidence type="ECO:0000313" key="2">
    <source>
        <dbReference type="Proteomes" id="UP000332594"/>
    </source>
</evidence>
<sequence length="405" mass="44298">MTCVSEWLTGKQRRRRVGLGTARLKQKISARSYHQVIDYVKDSSCEIRYSGPRAGYLCALKRLCATHTPPVAQPAVDSAAATTLAQPLKRELAEGLYEMALSPKGDALYVASAEGFKDVQGGAVYKLDPKTLKTIGLSYTDLKNFAVQITPDGATLFVTNSLDGGISAIDTATGKVKKRLLFSERNEKGLPYGARQILLLNDTLYVGAVADPAQIWVVDANTLKLKARIKNTGKWMTGLHYSAQTGRLYAANGGGEILVINPRNNRVEQRWKPLGDKPALLLNIAEDSETGRLFVTDNSKAKTTLVLDIHSGKVIKQLDVGDSLAVLFNPKRNEIYISRRESGKVISLDGTSYAQKRQWDIPANPNSLLLSADGQTLFVTVKQPFNKDHSTKGPDSVVRLELANQ</sequence>
<name>A0A485B6I9_RAOTE</name>
<dbReference type="InterPro" id="IPR011048">
    <property type="entry name" value="Haem_d1_sf"/>
</dbReference>
<dbReference type="SUPFAM" id="SSF51004">
    <property type="entry name" value="C-terminal (heme d1) domain of cytochrome cd1-nitrite reductase"/>
    <property type="match status" value="1"/>
</dbReference>
<reference evidence="1 2" key="1">
    <citation type="submission" date="2019-03" db="EMBL/GenBank/DDBJ databases">
        <authorList>
            <consortium name="Pathogen Informatics"/>
        </authorList>
    </citation>
    <scope>NUCLEOTIDE SEQUENCE [LARGE SCALE GENOMIC DNA]</scope>
    <source>
        <strain evidence="1 2">NCTC13038</strain>
    </source>
</reference>
<dbReference type="Gene3D" id="2.130.10.10">
    <property type="entry name" value="YVTN repeat-like/Quinoprotein amine dehydrogenase"/>
    <property type="match status" value="1"/>
</dbReference>
<accession>A0A485B6I9</accession>
<dbReference type="AlphaFoldDB" id="A0A485B6I9"/>
<gene>
    <name evidence="1" type="primary">yncE_2</name>
    <name evidence="1" type="ORF">NCTC13038_01233</name>
</gene>
<dbReference type="Proteomes" id="UP000332594">
    <property type="component" value="Unassembled WGS sequence"/>
</dbReference>
<dbReference type="EMBL" id="CAADJG010000002">
    <property type="protein sequence ID" value="VFS67933.1"/>
    <property type="molecule type" value="Genomic_DNA"/>
</dbReference>
<organism evidence="1 2">
    <name type="scientific">Raoultella terrigena</name>
    <name type="common">Klebsiella terrigena</name>
    <dbReference type="NCBI Taxonomy" id="577"/>
    <lineage>
        <taxon>Bacteria</taxon>
        <taxon>Pseudomonadati</taxon>
        <taxon>Pseudomonadota</taxon>
        <taxon>Gammaproteobacteria</taxon>
        <taxon>Enterobacterales</taxon>
        <taxon>Enterobacteriaceae</taxon>
        <taxon>Klebsiella/Raoultella group</taxon>
        <taxon>Raoultella</taxon>
    </lineage>
</organism>
<dbReference type="InterPro" id="IPR015943">
    <property type="entry name" value="WD40/YVTN_repeat-like_dom_sf"/>
</dbReference>
<dbReference type="InterPro" id="IPR051200">
    <property type="entry name" value="Host-pathogen_enzymatic-act"/>
</dbReference>